<accession>A0A0E0QLQ2</accession>
<evidence type="ECO:0000256" key="7">
    <source>
        <dbReference type="ARBA" id="ARBA00023136"/>
    </source>
</evidence>
<dbReference type="PANTHER" id="PTHR33573:SF49">
    <property type="entry name" value="CASP-LIKE PROTEIN UU-1"/>
    <property type="match status" value="1"/>
</dbReference>
<keyword evidence="11" id="KW-1185">Reference proteome</keyword>
<feature type="transmembrane region" description="Helical" evidence="8">
    <location>
        <begin position="96"/>
        <end position="117"/>
    </location>
</feature>
<evidence type="ECO:0000256" key="3">
    <source>
        <dbReference type="ARBA" id="ARBA00011489"/>
    </source>
</evidence>
<feature type="domain" description="Casparian strip membrane protein" evidence="9">
    <location>
        <begin position="19"/>
        <end position="151"/>
    </location>
</feature>
<evidence type="ECO:0000256" key="8">
    <source>
        <dbReference type="RuleBase" id="RU361233"/>
    </source>
</evidence>
<dbReference type="GO" id="GO:0005886">
    <property type="term" value="C:plasma membrane"/>
    <property type="evidence" value="ECO:0007669"/>
    <property type="project" value="UniProtKB-SubCell"/>
</dbReference>
<dbReference type="NCBIfam" id="TIGR01569">
    <property type="entry name" value="A_tha_TIGR01569"/>
    <property type="match status" value="1"/>
</dbReference>
<comment type="subcellular location">
    <subcellularLocation>
        <location evidence="1 8">Cell membrane</location>
        <topology evidence="1 8">Multi-pass membrane protein</topology>
    </subcellularLocation>
</comment>
<comment type="similarity">
    <text evidence="2 8">Belongs to the Casparian strip membrane proteins (CASP) family.</text>
</comment>
<protein>
    <recommendedName>
        <fullName evidence="8">CASP-like protein</fullName>
    </recommendedName>
</protein>
<name>A0A0E0QLQ2_ORYRU</name>
<evidence type="ECO:0000313" key="11">
    <source>
        <dbReference type="Proteomes" id="UP000008022"/>
    </source>
</evidence>
<feature type="transmembrane region" description="Helical" evidence="8">
    <location>
        <begin position="137"/>
        <end position="157"/>
    </location>
</feature>
<evidence type="ECO:0000256" key="4">
    <source>
        <dbReference type="ARBA" id="ARBA00022475"/>
    </source>
</evidence>
<keyword evidence="6 8" id="KW-1133">Transmembrane helix</keyword>
<evidence type="ECO:0000259" key="9">
    <source>
        <dbReference type="Pfam" id="PF04535"/>
    </source>
</evidence>
<dbReference type="Proteomes" id="UP000008022">
    <property type="component" value="Unassembled WGS sequence"/>
</dbReference>
<feature type="transmembrane region" description="Helical" evidence="8">
    <location>
        <begin position="22"/>
        <end position="41"/>
    </location>
</feature>
<dbReference type="STRING" id="4529.A0A0E0QLQ2"/>
<evidence type="ECO:0000313" key="10">
    <source>
        <dbReference type="EnsemblPlants" id="ORUFI08G24260.1"/>
    </source>
</evidence>
<dbReference type="PANTHER" id="PTHR33573">
    <property type="entry name" value="CASP-LIKE PROTEIN 4A4"/>
    <property type="match status" value="1"/>
</dbReference>
<evidence type="ECO:0000256" key="6">
    <source>
        <dbReference type="ARBA" id="ARBA00022989"/>
    </source>
</evidence>
<dbReference type="HOGENOM" id="CLU_1491594_0_0_1"/>
<dbReference type="AlphaFoldDB" id="A0A0E0QLQ2"/>
<dbReference type="EnsemblPlants" id="ORUFI08G24260.1">
    <property type="protein sequence ID" value="ORUFI08G24260.1"/>
    <property type="gene ID" value="ORUFI08G24260"/>
</dbReference>
<organism evidence="10 11">
    <name type="scientific">Oryza rufipogon</name>
    <name type="common">Brownbeard rice</name>
    <name type="synonym">Asian wild rice</name>
    <dbReference type="NCBI Taxonomy" id="4529"/>
    <lineage>
        <taxon>Eukaryota</taxon>
        <taxon>Viridiplantae</taxon>
        <taxon>Streptophyta</taxon>
        <taxon>Embryophyta</taxon>
        <taxon>Tracheophyta</taxon>
        <taxon>Spermatophyta</taxon>
        <taxon>Magnoliopsida</taxon>
        <taxon>Liliopsida</taxon>
        <taxon>Poales</taxon>
        <taxon>Poaceae</taxon>
        <taxon>BOP clade</taxon>
        <taxon>Oryzoideae</taxon>
        <taxon>Oryzeae</taxon>
        <taxon>Oryzinae</taxon>
        <taxon>Oryza</taxon>
    </lineage>
</organism>
<comment type="subunit">
    <text evidence="3 8">Homodimer and heterodimers.</text>
</comment>
<dbReference type="InterPro" id="IPR006702">
    <property type="entry name" value="CASP_dom"/>
</dbReference>
<dbReference type="eggNOG" id="ENOG502R3EV">
    <property type="taxonomic scope" value="Eukaryota"/>
</dbReference>
<feature type="transmembrane region" description="Helical" evidence="8">
    <location>
        <begin position="53"/>
        <end position="75"/>
    </location>
</feature>
<dbReference type="OMA" id="GWFAVCR"/>
<sequence>MVELESQEAVTVASTADIAVDVSLRLLAAATSLAAAVVVAANHQQRWGIRVDFTLFQVWIGFVAVNLVCTVYAAATAAAAARKAMGRWWLHHADAVVVNLEAAATAGAGAIGSIAMWGNEASGWYAVCRLYRRYCNAGAAALALSLAAVLLLGVACARSRYPKMPPTT</sequence>
<reference evidence="10" key="2">
    <citation type="submission" date="2015-06" db="UniProtKB">
        <authorList>
            <consortium name="EnsemblPlants"/>
        </authorList>
    </citation>
    <scope>IDENTIFICATION</scope>
</reference>
<proteinExistence type="inferred from homology"/>
<evidence type="ECO:0000256" key="1">
    <source>
        <dbReference type="ARBA" id="ARBA00004651"/>
    </source>
</evidence>
<keyword evidence="5 8" id="KW-0812">Transmembrane</keyword>
<dbReference type="Pfam" id="PF04535">
    <property type="entry name" value="CASP_dom"/>
    <property type="match status" value="1"/>
</dbReference>
<keyword evidence="4 8" id="KW-1003">Cell membrane</keyword>
<keyword evidence="7 8" id="KW-0472">Membrane</keyword>
<dbReference type="Gramene" id="ORUFI08G24260.1">
    <property type="protein sequence ID" value="ORUFI08G24260.1"/>
    <property type="gene ID" value="ORUFI08G24260"/>
</dbReference>
<dbReference type="InterPro" id="IPR006459">
    <property type="entry name" value="CASP/CASPL"/>
</dbReference>
<reference evidence="11" key="1">
    <citation type="submission" date="2013-06" db="EMBL/GenBank/DDBJ databases">
        <authorList>
            <person name="Zhao Q."/>
        </authorList>
    </citation>
    <scope>NUCLEOTIDE SEQUENCE</scope>
    <source>
        <strain evidence="11">cv. W1943</strain>
    </source>
</reference>
<evidence type="ECO:0000256" key="2">
    <source>
        <dbReference type="ARBA" id="ARBA00007651"/>
    </source>
</evidence>
<evidence type="ECO:0000256" key="5">
    <source>
        <dbReference type="ARBA" id="ARBA00022692"/>
    </source>
</evidence>